<evidence type="ECO:0000256" key="3">
    <source>
        <dbReference type="ARBA" id="ARBA00022723"/>
    </source>
</evidence>
<dbReference type="CDD" id="cd08297">
    <property type="entry name" value="CAD3"/>
    <property type="match status" value="1"/>
</dbReference>
<dbReference type="PANTHER" id="PTHR42940">
    <property type="entry name" value="ALCOHOL DEHYDROGENASE 1-RELATED"/>
    <property type="match status" value="1"/>
</dbReference>
<dbReference type="PANTHER" id="PTHR42940:SF2">
    <property type="entry name" value="DEHYDROGENASE FAMILY OXIDOREDUCTASE, PUTATIVE (JCVI)-RELATED"/>
    <property type="match status" value="1"/>
</dbReference>
<comment type="caution">
    <text evidence="9">The sequence shown here is derived from an EMBL/GenBank/DDBJ whole genome shotgun (WGS) entry which is preliminary data.</text>
</comment>
<evidence type="ECO:0000313" key="9">
    <source>
        <dbReference type="EMBL" id="KAF4979812.1"/>
    </source>
</evidence>
<evidence type="ECO:0000256" key="4">
    <source>
        <dbReference type="ARBA" id="ARBA00022833"/>
    </source>
</evidence>
<feature type="domain" description="Enoyl reductase (ER)" evidence="8">
    <location>
        <begin position="18"/>
        <end position="348"/>
    </location>
</feature>
<dbReference type="SUPFAM" id="SSF51735">
    <property type="entry name" value="NAD(P)-binding Rossmann-fold domains"/>
    <property type="match status" value="1"/>
</dbReference>
<dbReference type="AlphaFoldDB" id="A0A8H4XL77"/>
<dbReference type="InterPro" id="IPR002328">
    <property type="entry name" value="ADH_Zn_CS"/>
</dbReference>
<dbReference type="GO" id="GO:0005737">
    <property type="term" value="C:cytoplasm"/>
    <property type="evidence" value="ECO:0007669"/>
    <property type="project" value="TreeGrafter"/>
</dbReference>
<comment type="cofactor">
    <cofactor evidence="1 7">
        <name>Zn(2+)</name>
        <dbReference type="ChEBI" id="CHEBI:29105"/>
    </cofactor>
</comment>
<dbReference type="InterPro" id="IPR013154">
    <property type="entry name" value="ADH-like_N"/>
</dbReference>
<name>A0A8H4XL77_9HYPO</name>
<dbReference type="Pfam" id="PF08240">
    <property type="entry name" value="ADH_N"/>
    <property type="match status" value="1"/>
</dbReference>
<reference evidence="9" key="2">
    <citation type="submission" date="2020-05" db="EMBL/GenBank/DDBJ databases">
        <authorList>
            <person name="Kim H.-S."/>
            <person name="Proctor R.H."/>
            <person name="Brown D.W."/>
        </authorList>
    </citation>
    <scope>NUCLEOTIDE SEQUENCE</scope>
    <source>
        <strain evidence="9">NRRL 22465</strain>
    </source>
</reference>
<comment type="similarity">
    <text evidence="2 7">Belongs to the zinc-containing alcohol dehydrogenase family.</text>
</comment>
<dbReference type="Proteomes" id="UP000635477">
    <property type="component" value="Unassembled WGS sequence"/>
</dbReference>
<dbReference type="InterPro" id="IPR013149">
    <property type="entry name" value="ADH-like_C"/>
</dbReference>
<keyword evidence="5" id="KW-0560">Oxidoreductase</keyword>
<dbReference type="SMART" id="SM00829">
    <property type="entry name" value="PKS_ER"/>
    <property type="match status" value="1"/>
</dbReference>
<dbReference type="Pfam" id="PF00107">
    <property type="entry name" value="ADH_zinc_N"/>
    <property type="match status" value="1"/>
</dbReference>
<dbReference type="InterPro" id="IPR011032">
    <property type="entry name" value="GroES-like_sf"/>
</dbReference>
<proteinExistence type="inferred from homology"/>
<organism evidence="9 10">
    <name type="scientific">Fusarium zealandicum</name>
    <dbReference type="NCBI Taxonomy" id="1053134"/>
    <lineage>
        <taxon>Eukaryota</taxon>
        <taxon>Fungi</taxon>
        <taxon>Dikarya</taxon>
        <taxon>Ascomycota</taxon>
        <taxon>Pezizomycotina</taxon>
        <taxon>Sordariomycetes</taxon>
        <taxon>Hypocreomycetidae</taxon>
        <taxon>Hypocreales</taxon>
        <taxon>Nectriaceae</taxon>
        <taxon>Fusarium</taxon>
        <taxon>Fusarium staphyleae species complex</taxon>
    </lineage>
</organism>
<keyword evidence="10" id="KW-1185">Reference proteome</keyword>
<reference evidence="9" key="1">
    <citation type="journal article" date="2020" name="BMC Genomics">
        <title>Correction to: Identification and distribution of gene clusters required for synthesis of sphingolipid metabolism inhibitors in diverse species of the filamentous fungus Fusarium.</title>
        <authorList>
            <person name="Kim H.S."/>
            <person name="Lohmar J.M."/>
            <person name="Busman M."/>
            <person name="Brown D.W."/>
            <person name="Naumann T.A."/>
            <person name="Divon H.H."/>
            <person name="Lysoe E."/>
            <person name="Uhlig S."/>
            <person name="Proctor R.H."/>
        </authorList>
    </citation>
    <scope>NUCLEOTIDE SEQUENCE</scope>
    <source>
        <strain evidence="9">NRRL 22465</strain>
    </source>
</reference>
<dbReference type="OrthoDB" id="1879366at2759"/>
<keyword evidence="6" id="KW-0520">NAD</keyword>
<keyword evidence="3 7" id="KW-0479">Metal-binding</keyword>
<dbReference type="SUPFAM" id="SSF50129">
    <property type="entry name" value="GroES-like"/>
    <property type="match status" value="1"/>
</dbReference>
<dbReference type="EMBL" id="JABEYC010000275">
    <property type="protein sequence ID" value="KAF4979812.1"/>
    <property type="molecule type" value="Genomic_DNA"/>
</dbReference>
<accession>A0A8H4XL77</accession>
<dbReference type="InterPro" id="IPR036291">
    <property type="entry name" value="NAD(P)-bd_dom_sf"/>
</dbReference>
<evidence type="ECO:0000256" key="1">
    <source>
        <dbReference type="ARBA" id="ARBA00001947"/>
    </source>
</evidence>
<dbReference type="GO" id="GO:0004022">
    <property type="term" value="F:alcohol dehydrogenase (NAD+) activity"/>
    <property type="evidence" value="ECO:0007669"/>
    <property type="project" value="TreeGrafter"/>
</dbReference>
<keyword evidence="4 7" id="KW-0862">Zinc</keyword>
<gene>
    <name evidence="9" type="ORF">FZEAL_4054</name>
</gene>
<protein>
    <recommendedName>
        <fullName evidence="8">Enoyl reductase (ER) domain-containing protein</fullName>
    </recommendedName>
</protein>
<evidence type="ECO:0000259" key="8">
    <source>
        <dbReference type="SMART" id="SM00829"/>
    </source>
</evidence>
<dbReference type="Gene3D" id="3.90.180.10">
    <property type="entry name" value="Medium-chain alcohol dehydrogenases, catalytic domain"/>
    <property type="match status" value="1"/>
</dbReference>
<dbReference type="GO" id="GO:0008270">
    <property type="term" value="F:zinc ion binding"/>
    <property type="evidence" value="ECO:0007669"/>
    <property type="project" value="InterPro"/>
</dbReference>
<evidence type="ECO:0000313" key="10">
    <source>
        <dbReference type="Proteomes" id="UP000635477"/>
    </source>
</evidence>
<evidence type="ECO:0000256" key="5">
    <source>
        <dbReference type="ARBA" id="ARBA00023002"/>
    </source>
</evidence>
<dbReference type="Gene3D" id="3.40.50.720">
    <property type="entry name" value="NAD(P)-binding Rossmann-like Domain"/>
    <property type="match status" value="1"/>
</dbReference>
<dbReference type="FunFam" id="3.40.50.720:FF:000039">
    <property type="entry name" value="Alcohol dehydrogenase AdhP"/>
    <property type="match status" value="1"/>
</dbReference>
<evidence type="ECO:0000256" key="6">
    <source>
        <dbReference type="ARBA" id="ARBA00023027"/>
    </source>
</evidence>
<evidence type="ECO:0000256" key="7">
    <source>
        <dbReference type="RuleBase" id="RU361277"/>
    </source>
</evidence>
<dbReference type="PROSITE" id="PS00059">
    <property type="entry name" value="ADH_ZINC"/>
    <property type="match status" value="1"/>
</dbReference>
<evidence type="ECO:0000256" key="2">
    <source>
        <dbReference type="ARBA" id="ARBA00008072"/>
    </source>
</evidence>
<dbReference type="InterPro" id="IPR020843">
    <property type="entry name" value="ER"/>
</dbReference>
<sequence>MNLTIPLLQKAALIDNPGENASILVRSDVPVGTPGPHEVLVKITYTGVCGSEIRALSGWGSYNPVVGHEGVGTVVKLGDSVNDSMLGTTVGIKWLHSACGLCAACKAGFSNNCPDQVNTGRHVPGTLQQYAVADSRYITQLSDDLPGEVVAPLLCAGLTMAGAVCKLDDHLAPGDWVIVSGAGGGLGHMGVQIASRLKHLRVIAVDSGPAKRKLSLECGAEEFIDFITEQVEEKVKNLTGEGAAAIIVTAGSEAAFALAPSLVRNMGTIVSVGLPRNDFNIPIAASICSARALSFIGVAIGSEAQMRWLLHHVAQKTIYPSIKVVDFNDIETVFEDLKEQSVVGRVVVKMP</sequence>